<comment type="similarity">
    <text evidence="1 8">Belongs to the cytidylate kinase family. Type 1 subfamily.</text>
</comment>
<dbReference type="RefSeq" id="WP_154459200.1">
    <property type="nucleotide sequence ID" value="NZ_VUMM01000001.1"/>
</dbReference>
<feature type="binding site" evidence="8">
    <location>
        <begin position="10"/>
        <end position="18"/>
    </location>
    <ligand>
        <name>ATP</name>
        <dbReference type="ChEBI" id="CHEBI:30616"/>
    </ligand>
</feature>
<dbReference type="SUPFAM" id="SSF52540">
    <property type="entry name" value="P-loop containing nucleoside triphosphate hydrolases"/>
    <property type="match status" value="1"/>
</dbReference>
<dbReference type="EMBL" id="VUMM01000001">
    <property type="protein sequence ID" value="MSS00732.1"/>
    <property type="molecule type" value="Genomic_DNA"/>
</dbReference>
<comment type="subcellular location">
    <subcellularLocation>
        <location evidence="8">Cytoplasm</location>
    </subcellularLocation>
</comment>
<sequence>MKKINIAIDGPSGVGKSTISDFLAEKYNMSHLDTGAMYRCVAYYISKNQIDYTDESKLQKALENITIRFEDKNVFLNNEDVSTSIRTNDVSMMAAKISSFAPVRKKMVSLQQEICKDKGYIVDGRDICTCVLPDAEVKIFMSASSQARAERRYKEYVDKGIKIDYKKILEDINKRDYQDSTRAISPLRKAEDAIEVDTSNMNIEQVFDCLSQIIDKVY</sequence>
<evidence type="ECO:0000256" key="8">
    <source>
        <dbReference type="HAMAP-Rule" id="MF_00238"/>
    </source>
</evidence>
<keyword evidence="8" id="KW-0963">Cytoplasm</keyword>
<dbReference type="EC" id="2.7.4.25" evidence="8"/>
<comment type="catalytic activity">
    <reaction evidence="7 8">
        <text>CMP + ATP = CDP + ADP</text>
        <dbReference type="Rhea" id="RHEA:11600"/>
        <dbReference type="ChEBI" id="CHEBI:30616"/>
        <dbReference type="ChEBI" id="CHEBI:58069"/>
        <dbReference type="ChEBI" id="CHEBI:60377"/>
        <dbReference type="ChEBI" id="CHEBI:456216"/>
        <dbReference type="EC" id="2.7.4.25"/>
    </reaction>
</comment>
<comment type="catalytic activity">
    <reaction evidence="6 8">
        <text>dCMP + ATP = dCDP + ADP</text>
        <dbReference type="Rhea" id="RHEA:25094"/>
        <dbReference type="ChEBI" id="CHEBI:30616"/>
        <dbReference type="ChEBI" id="CHEBI:57566"/>
        <dbReference type="ChEBI" id="CHEBI:58593"/>
        <dbReference type="ChEBI" id="CHEBI:456216"/>
        <dbReference type="EC" id="2.7.4.25"/>
    </reaction>
</comment>
<proteinExistence type="inferred from homology"/>
<dbReference type="CDD" id="cd02020">
    <property type="entry name" value="CMPK"/>
    <property type="match status" value="1"/>
</dbReference>
<evidence type="ECO:0000256" key="5">
    <source>
        <dbReference type="ARBA" id="ARBA00022840"/>
    </source>
</evidence>
<dbReference type="InterPro" id="IPR003136">
    <property type="entry name" value="Cytidylate_kin"/>
</dbReference>
<accession>A0A7X2N1J4</accession>
<comment type="caution">
    <text evidence="10">The sequence shown here is derived from an EMBL/GenBank/DDBJ whole genome shotgun (WGS) entry which is preliminary data.</text>
</comment>
<evidence type="ECO:0000313" key="10">
    <source>
        <dbReference type="EMBL" id="MSS00732.1"/>
    </source>
</evidence>
<feature type="domain" description="Cytidylate kinase" evidence="9">
    <location>
        <begin position="6"/>
        <end position="214"/>
    </location>
</feature>
<dbReference type="Pfam" id="PF02224">
    <property type="entry name" value="Cytidylate_kin"/>
    <property type="match status" value="1"/>
</dbReference>
<dbReference type="GO" id="GO:0006220">
    <property type="term" value="P:pyrimidine nucleotide metabolic process"/>
    <property type="evidence" value="ECO:0007669"/>
    <property type="project" value="UniProtKB-UniRule"/>
</dbReference>
<dbReference type="PANTHER" id="PTHR21299">
    <property type="entry name" value="CYTIDYLATE KINASE/PANTOATE-BETA-ALANINE LIGASE"/>
    <property type="match status" value="1"/>
</dbReference>
<evidence type="ECO:0000256" key="2">
    <source>
        <dbReference type="ARBA" id="ARBA00022679"/>
    </source>
</evidence>
<keyword evidence="11" id="KW-1185">Reference proteome</keyword>
<keyword evidence="4 8" id="KW-0418">Kinase</keyword>
<gene>
    <name evidence="8" type="primary">cmk</name>
    <name evidence="10" type="ORF">FYJ50_01125</name>
</gene>
<keyword evidence="2 8" id="KW-0808">Transferase</keyword>
<organism evidence="10 11">
    <name type="scientific">Floccifex porci</name>
    <dbReference type="NCBI Taxonomy" id="2606629"/>
    <lineage>
        <taxon>Bacteria</taxon>
        <taxon>Bacillati</taxon>
        <taxon>Bacillota</taxon>
        <taxon>Erysipelotrichia</taxon>
        <taxon>Erysipelotrichales</taxon>
        <taxon>Erysipelotrichaceae</taxon>
        <taxon>Floccifex</taxon>
    </lineage>
</organism>
<dbReference type="InterPro" id="IPR011994">
    <property type="entry name" value="Cytidylate_kinase_dom"/>
</dbReference>
<dbReference type="InterPro" id="IPR027417">
    <property type="entry name" value="P-loop_NTPase"/>
</dbReference>
<protein>
    <recommendedName>
        <fullName evidence="8">Cytidylate kinase</fullName>
        <shortName evidence="8">CK</shortName>
        <ecNumber evidence="8">2.7.4.25</ecNumber>
    </recommendedName>
    <alternativeName>
        <fullName evidence="8">Cytidine monophosphate kinase</fullName>
        <shortName evidence="8">CMP kinase</shortName>
    </alternativeName>
</protein>
<dbReference type="GO" id="GO:0005524">
    <property type="term" value="F:ATP binding"/>
    <property type="evidence" value="ECO:0007669"/>
    <property type="project" value="UniProtKB-UniRule"/>
</dbReference>
<evidence type="ECO:0000256" key="4">
    <source>
        <dbReference type="ARBA" id="ARBA00022777"/>
    </source>
</evidence>
<keyword evidence="3 8" id="KW-0547">Nucleotide-binding</keyword>
<dbReference type="NCBIfam" id="TIGR00017">
    <property type="entry name" value="cmk"/>
    <property type="match status" value="1"/>
</dbReference>
<evidence type="ECO:0000256" key="7">
    <source>
        <dbReference type="ARBA" id="ARBA00048478"/>
    </source>
</evidence>
<reference evidence="10 11" key="1">
    <citation type="submission" date="2019-08" db="EMBL/GenBank/DDBJ databases">
        <title>In-depth cultivation of the pig gut microbiome towards novel bacterial diversity and tailored functional studies.</title>
        <authorList>
            <person name="Wylensek D."/>
            <person name="Hitch T.C.A."/>
            <person name="Clavel T."/>
        </authorList>
    </citation>
    <scope>NUCLEOTIDE SEQUENCE [LARGE SCALE GENOMIC DNA]</scope>
    <source>
        <strain evidence="10 11">LKV-178-WT-2G</strain>
    </source>
</reference>
<evidence type="ECO:0000259" key="9">
    <source>
        <dbReference type="Pfam" id="PF02224"/>
    </source>
</evidence>
<evidence type="ECO:0000313" key="11">
    <source>
        <dbReference type="Proteomes" id="UP000470082"/>
    </source>
</evidence>
<dbReference type="GO" id="GO:0036431">
    <property type="term" value="F:dCMP kinase activity"/>
    <property type="evidence" value="ECO:0007669"/>
    <property type="project" value="InterPro"/>
</dbReference>
<dbReference type="GO" id="GO:0015949">
    <property type="term" value="P:nucleobase-containing small molecule interconversion"/>
    <property type="evidence" value="ECO:0007669"/>
    <property type="project" value="TreeGrafter"/>
</dbReference>
<dbReference type="Proteomes" id="UP000470082">
    <property type="component" value="Unassembled WGS sequence"/>
</dbReference>
<dbReference type="GO" id="GO:0005829">
    <property type="term" value="C:cytosol"/>
    <property type="evidence" value="ECO:0007669"/>
    <property type="project" value="TreeGrafter"/>
</dbReference>
<evidence type="ECO:0000256" key="6">
    <source>
        <dbReference type="ARBA" id="ARBA00047615"/>
    </source>
</evidence>
<dbReference type="AlphaFoldDB" id="A0A7X2N1J4"/>
<evidence type="ECO:0000256" key="1">
    <source>
        <dbReference type="ARBA" id="ARBA00009427"/>
    </source>
</evidence>
<evidence type="ECO:0000256" key="3">
    <source>
        <dbReference type="ARBA" id="ARBA00022741"/>
    </source>
</evidence>
<name>A0A7X2N1J4_9FIRM</name>
<dbReference type="HAMAP" id="MF_00238">
    <property type="entry name" value="Cytidyl_kinase_type1"/>
    <property type="match status" value="1"/>
</dbReference>
<dbReference type="Gene3D" id="3.40.50.300">
    <property type="entry name" value="P-loop containing nucleotide triphosphate hydrolases"/>
    <property type="match status" value="1"/>
</dbReference>
<keyword evidence="5 8" id="KW-0067">ATP-binding</keyword>
<dbReference type="PANTHER" id="PTHR21299:SF2">
    <property type="entry name" value="CYTIDYLATE KINASE"/>
    <property type="match status" value="1"/>
</dbReference>